<protein>
    <submittedName>
        <fullName evidence="1">Uncharacterized protein</fullName>
    </submittedName>
</protein>
<evidence type="ECO:0000313" key="2">
    <source>
        <dbReference type="Proteomes" id="UP001234178"/>
    </source>
</evidence>
<evidence type="ECO:0000313" key="1">
    <source>
        <dbReference type="EMBL" id="KAK4023719.1"/>
    </source>
</evidence>
<name>A0ABR0AF19_9CRUS</name>
<reference evidence="1 2" key="1">
    <citation type="journal article" date="2023" name="Nucleic Acids Res.">
        <title>The hologenome of Daphnia magna reveals possible DNA methylation and microbiome-mediated evolution of the host genome.</title>
        <authorList>
            <person name="Chaturvedi A."/>
            <person name="Li X."/>
            <person name="Dhandapani V."/>
            <person name="Marshall H."/>
            <person name="Kissane S."/>
            <person name="Cuenca-Cambronero M."/>
            <person name="Asole G."/>
            <person name="Calvet F."/>
            <person name="Ruiz-Romero M."/>
            <person name="Marangio P."/>
            <person name="Guigo R."/>
            <person name="Rago D."/>
            <person name="Mirbahai L."/>
            <person name="Eastwood N."/>
            <person name="Colbourne J.K."/>
            <person name="Zhou J."/>
            <person name="Mallon E."/>
            <person name="Orsini L."/>
        </authorList>
    </citation>
    <scope>NUCLEOTIDE SEQUENCE [LARGE SCALE GENOMIC DNA]</scope>
    <source>
        <strain evidence="1">LRV0_1</strain>
    </source>
</reference>
<dbReference type="Proteomes" id="UP001234178">
    <property type="component" value="Unassembled WGS sequence"/>
</dbReference>
<keyword evidence="2" id="KW-1185">Reference proteome</keyword>
<sequence>MERRKEKMATKEIALGCGWSQRRCEEKNRERFLFGANGEKDKRLQSNTLQLDSASSTRLTLRFDGRERTAWGWSVEAANGGKR</sequence>
<organism evidence="1 2">
    <name type="scientific">Daphnia magna</name>
    <dbReference type="NCBI Taxonomy" id="35525"/>
    <lineage>
        <taxon>Eukaryota</taxon>
        <taxon>Metazoa</taxon>
        <taxon>Ecdysozoa</taxon>
        <taxon>Arthropoda</taxon>
        <taxon>Crustacea</taxon>
        <taxon>Branchiopoda</taxon>
        <taxon>Diplostraca</taxon>
        <taxon>Cladocera</taxon>
        <taxon>Anomopoda</taxon>
        <taxon>Daphniidae</taxon>
        <taxon>Daphnia</taxon>
    </lineage>
</organism>
<accession>A0ABR0AF19</accession>
<dbReference type="EMBL" id="JAOYFB010000037">
    <property type="protein sequence ID" value="KAK4023719.1"/>
    <property type="molecule type" value="Genomic_DNA"/>
</dbReference>
<proteinExistence type="predicted"/>
<comment type="caution">
    <text evidence="1">The sequence shown here is derived from an EMBL/GenBank/DDBJ whole genome shotgun (WGS) entry which is preliminary data.</text>
</comment>
<gene>
    <name evidence="1" type="ORF">OUZ56_009119</name>
</gene>